<dbReference type="GeneID" id="107114017"/>
<evidence type="ECO:0000313" key="1">
    <source>
        <dbReference type="Proteomes" id="UP000694871"/>
    </source>
</evidence>
<proteinExistence type="predicted"/>
<organism evidence="1 2">
    <name type="scientific">Gekko japonicus</name>
    <name type="common">Schlegel's Japanese gecko</name>
    <dbReference type="NCBI Taxonomy" id="146911"/>
    <lineage>
        <taxon>Eukaryota</taxon>
        <taxon>Metazoa</taxon>
        <taxon>Chordata</taxon>
        <taxon>Craniata</taxon>
        <taxon>Vertebrata</taxon>
        <taxon>Euteleostomi</taxon>
        <taxon>Lepidosauria</taxon>
        <taxon>Squamata</taxon>
        <taxon>Bifurcata</taxon>
        <taxon>Gekkota</taxon>
        <taxon>Gekkonidae</taxon>
        <taxon>Gekkoninae</taxon>
        <taxon>Gekko</taxon>
    </lineage>
</organism>
<accession>A0ABM1KB34</accession>
<gene>
    <name evidence="2" type="primary">LOC107114017</name>
</gene>
<keyword evidence="1" id="KW-1185">Reference proteome</keyword>
<sequence length="339" mass="39355">MHLIVSSAEWIQEEKAAKTIQRAWWIHVKTRLFKLLKHTICAAEHCISQDILKRVSPLEAELLKDPSILCKVRFRFAGSNFPPFIVFKIFCISGGQGSKYISGKTIITPRSEAAVDACRLMGYRKYYKQMLQDELQFKKYGVTDEVDVATVKDYMQYSSHLDETPAYFGGRHNYWRRLSLENFPRAMIMYDIMEYAQCGKMSARLRCELPFLLLRPENEETYRAQLMAVCQIRFVTPKPTTVSPLGLVRWSAPRSSERRSYQARQKIAKMRKAYKLDKEKMEQKMDISTPLTGHQEVKIPLQEGTANRALFVEEEWEKEAAKLFAWSKSLGEDTGNDLH</sequence>
<dbReference type="RefSeq" id="XP_015270921.1">
    <property type="nucleotide sequence ID" value="XM_015415435.1"/>
</dbReference>
<name>A0ABM1KB34_GEKJA</name>
<dbReference type="PANTHER" id="PTHR33504">
    <property type="entry name" value="NADH DEHYDROGENASE (UBIQUINONE) 1 BETA SUBCOMPLEX, 4"/>
    <property type="match status" value="1"/>
</dbReference>
<evidence type="ECO:0000313" key="2">
    <source>
        <dbReference type="RefSeq" id="XP_015270921.1"/>
    </source>
</evidence>
<dbReference type="Proteomes" id="UP000694871">
    <property type="component" value="Unplaced"/>
</dbReference>
<reference evidence="2" key="1">
    <citation type="submission" date="2025-08" db="UniProtKB">
        <authorList>
            <consortium name="RefSeq"/>
        </authorList>
    </citation>
    <scope>IDENTIFICATION</scope>
</reference>
<protein>
    <submittedName>
        <fullName evidence="2">Uncharacterized protein</fullName>
    </submittedName>
</protein>
<dbReference type="PANTHER" id="PTHR33504:SF1">
    <property type="entry name" value="FAMILY WITH SEQUENCE SIMILARITY 90, MEMBER A1B"/>
    <property type="match status" value="1"/>
</dbReference>